<evidence type="ECO:0000313" key="6">
    <source>
        <dbReference type="EMBL" id="ONH39694.1"/>
    </source>
</evidence>
<reference evidence="6 7" key="1">
    <citation type="submission" date="2016-10" db="EMBL/GenBank/DDBJ databases">
        <title>Pseudomonas lactis sp. nov. and Pseudomonas paralactis sp. nov., isolated from bovine raw milk.</title>
        <authorList>
            <person name="Von Neubeck M."/>
            <person name="Huptas C."/>
            <person name="Glueck C."/>
            <person name="Krewinkel M."/>
            <person name="Stoeckel M."/>
            <person name="Stressler T."/>
            <person name="Fischer L."/>
            <person name="Hinrichs J."/>
            <person name="Scherer S."/>
            <person name="Wenning M."/>
        </authorList>
    </citation>
    <scope>NUCLEOTIDE SEQUENCE [LARGE SCALE GENOMIC DNA]</scope>
    <source>
        <strain evidence="6 7">DSM 18862</strain>
    </source>
</reference>
<evidence type="ECO:0000256" key="3">
    <source>
        <dbReference type="ARBA" id="ARBA00022737"/>
    </source>
</evidence>
<keyword evidence="3" id="KW-0677">Repeat</keyword>
<evidence type="ECO:0000256" key="2">
    <source>
        <dbReference type="ARBA" id="ARBA00022525"/>
    </source>
</evidence>
<evidence type="ECO:0000313" key="7">
    <source>
        <dbReference type="Proteomes" id="UP000188559"/>
    </source>
</evidence>
<keyword evidence="2" id="KW-0964">Secreted</keyword>
<protein>
    <recommendedName>
        <fullName evidence="5">Peptidase M10 serralysin C-terminal domain-containing protein</fullName>
    </recommendedName>
</protein>
<keyword evidence="7" id="KW-1185">Reference proteome</keyword>
<comment type="subcellular location">
    <subcellularLocation>
        <location evidence="1">Secreted</location>
    </subcellularLocation>
</comment>
<feature type="coiled-coil region" evidence="4">
    <location>
        <begin position="33"/>
        <end position="60"/>
    </location>
</feature>
<dbReference type="EMBL" id="MNPV01000014">
    <property type="protein sequence ID" value="ONH39694.1"/>
    <property type="molecule type" value="Genomic_DNA"/>
</dbReference>
<name>A0A1V2J2N7_PSEAZ</name>
<keyword evidence="4" id="KW-0175">Coiled coil</keyword>
<dbReference type="AlphaFoldDB" id="A0A1V2J2N7"/>
<proteinExistence type="predicted"/>
<evidence type="ECO:0000256" key="1">
    <source>
        <dbReference type="ARBA" id="ARBA00004613"/>
    </source>
</evidence>
<dbReference type="GO" id="GO:0005615">
    <property type="term" value="C:extracellular space"/>
    <property type="evidence" value="ECO:0007669"/>
    <property type="project" value="InterPro"/>
</dbReference>
<evidence type="ECO:0000256" key="4">
    <source>
        <dbReference type="SAM" id="Coils"/>
    </source>
</evidence>
<comment type="caution">
    <text evidence="6">The sequence shown here is derived from an EMBL/GenBank/DDBJ whole genome shotgun (WGS) entry which is preliminary data.</text>
</comment>
<gene>
    <name evidence="6" type="ORF">BLL37_31530</name>
</gene>
<evidence type="ECO:0000259" key="5">
    <source>
        <dbReference type="Pfam" id="PF08548"/>
    </source>
</evidence>
<accession>A0A1V2J2N7</accession>
<dbReference type="GO" id="GO:0005509">
    <property type="term" value="F:calcium ion binding"/>
    <property type="evidence" value="ECO:0007669"/>
    <property type="project" value="InterPro"/>
</dbReference>
<dbReference type="Proteomes" id="UP000188559">
    <property type="component" value="Unassembled WGS sequence"/>
</dbReference>
<sequence>MRERHIQQIELDNFSQVAKAFDSDGVGDSVAYMNNAQNGLADLKQKFSRIEATAKKIEEMGTQLNATLRSSPANTPYNADAETYRYGSLSESPLNAPSEIKNFNNNDKIDLTNIQKQLNTPLHLVEKFSGARGEMQIHYLPSTHTSVLIVANDPGKPPMVIKVFGELRYQNLVT</sequence>
<dbReference type="Pfam" id="PF08548">
    <property type="entry name" value="Peptidase_M10_C"/>
    <property type="match status" value="1"/>
</dbReference>
<organism evidence="6 7">
    <name type="scientific">Pseudomonas azotoformans</name>
    <dbReference type="NCBI Taxonomy" id="47878"/>
    <lineage>
        <taxon>Bacteria</taxon>
        <taxon>Pseudomonadati</taxon>
        <taxon>Pseudomonadota</taxon>
        <taxon>Gammaproteobacteria</taxon>
        <taxon>Pseudomonadales</taxon>
        <taxon>Pseudomonadaceae</taxon>
        <taxon>Pseudomonas</taxon>
    </lineage>
</organism>
<feature type="domain" description="Peptidase M10 serralysin C-terminal" evidence="5">
    <location>
        <begin position="78"/>
        <end position="168"/>
    </location>
</feature>
<dbReference type="InterPro" id="IPR013858">
    <property type="entry name" value="Peptidase_M10B_C"/>
</dbReference>